<dbReference type="Proteomes" id="UP000609651">
    <property type="component" value="Unassembled WGS sequence"/>
</dbReference>
<evidence type="ECO:0000256" key="3">
    <source>
        <dbReference type="ARBA" id="ARBA00022723"/>
    </source>
</evidence>
<dbReference type="PROSITE" id="PS51007">
    <property type="entry name" value="CYTC"/>
    <property type="match status" value="3"/>
</dbReference>
<dbReference type="SUPFAM" id="SSF46626">
    <property type="entry name" value="Cytochrome c"/>
    <property type="match status" value="3"/>
</dbReference>
<dbReference type="InterPro" id="IPR050597">
    <property type="entry name" value="Cytochrome_c_Oxidase_Subunit"/>
</dbReference>
<keyword evidence="3 6" id="KW-0479">Metal-binding</keyword>
<dbReference type="EMBL" id="WTPX01000032">
    <property type="protein sequence ID" value="NNJ25336.1"/>
    <property type="molecule type" value="Genomic_DNA"/>
</dbReference>
<proteinExistence type="predicted"/>
<dbReference type="Pfam" id="PF00034">
    <property type="entry name" value="Cytochrom_C"/>
    <property type="match status" value="1"/>
</dbReference>
<feature type="domain" description="Cytochrome c" evidence="7">
    <location>
        <begin position="172"/>
        <end position="263"/>
    </location>
</feature>
<dbReference type="InterPro" id="IPR009056">
    <property type="entry name" value="Cyt_c-like_dom"/>
</dbReference>
<evidence type="ECO:0000256" key="4">
    <source>
        <dbReference type="ARBA" id="ARBA00022982"/>
    </source>
</evidence>
<feature type="domain" description="Cytochrome c" evidence="7">
    <location>
        <begin position="73"/>
        <end position="159"/>
    </location>
</feature>
<evidence type="ECO:0000256" key="5">
    <source>
        <dbReference type="ARBA" id="ARBA00023004"/>
    </source>
</evidence>
<dbReference type="PANTHER" id="PTHR33751">
    <property type="entry name" value="CBB3-TYPE CYTOCHROME C OXIDASE SUBUNIT FIXP"/>
    <property type="match status" value="1"/>
</dbReference>
<organism evidence="8 9">
    <name type="scientific">Alienimonas chondri</name>
    <dbReference type="NCBI Taxonomy" id="2681879"/>
    <lineage>
        <taxon>Bacteria</taxon>
        <taxon>Pseudomonadati</taxon>
        <taxon>Planctomycetota</taxon>
        <taxon>Planctomycetia</taxon>
        <taxon>Planctomycetales</taxon>
        <taxon>Planctomycetaceae</taxon>
        <taxon>Alienimonas</taxon>
    </lineage>
</organism>
<evidence type="ECO:0000256" key="2">
    <source>
        <dbReference type="ARBA" id="ARBA00022617"/>
    </source>
</evidence>
<accession>A0ABX1VE66</accession>
<evidence type="ECO:0000256" key="1">
    <source>
        <dbReference type="ARBA" id="ARBA00022448"/>
    </source>
</evidence>
<evidence type="ECO:0000259" key="7">
    <source>
        <dbReference type="PROSITE" id="PS51007"/>
    </source>
</evidence>
<name>A0ABX1VE66_9PLAN</name>
<dbReference type="Gene3D" id="1.10.760.10">
    <property type="entry name" value="Cytochrome c-like domain"/>
    <property type="match status" value="3"/>
</dbReference>
<keyword evidence="1" id="KW-0813">Transport</keyword>
<feature type="domain" description="Cytochrome c" evidence="7">
    <location>
        <begin position="277"/>
        <end position="368"/>
    </location>
</feature>
<evidence type="ECO:0000313" key="9">
    <source>
        <dbReference type="Proteomes" id="UP000609651"/>
    </source>
</evidence>
<dbReference type="InterPro" id="IPR036909">
    <property type="entry name" value="Cyt_c-like_dom_sf"/>
</dbReference>
<dbReference type="Pfam" id="PF13442">
    <property type="entry name" value="Cytochrome_CBB3"/>
    <property type="match status" value="2"/>
</dbReference>
<keyword evidence="5 6" id="KW-0408">Iron</keyword>
<protein>
    <recommendedName>
        <fullName evidence="7">Cytochrome c domain-containing protein</fullName>
    </recommendedName>
</protein>
<keyword evidence="2 6" id="KW-0349">Heme</keyword>
<reference evidence="8 9" key="1">
    <citation type="journal article" date="2020" name="Syst. Appl. Microbiol.">
        <title>Alienimonas chondri sp. nov., a novel planctomycete isolated from the biofilm of the red alga Chondrus crispus.</title>
        <authorList>
            <person name="Vitorino I."/>
            <person name="Albuquerque L."/>
            <person name="Wiegand S."/>
            <person name="Kallscheuer N."/>
            <person name="da Costa M.S."/>
            <person name="Lobo-da-Cunha A."/>
            <person name="Jogler C."/>
            <person name="Lage O.M."/>
        </authorList>
    </citation>
    <scope>NUCLEOTIDE SEQUENCE [LARGE SCALE GENOMIC DNA]</scope>
    <source>
        <strain evidence="8 9">LzC2</strain>
    </source>
</reference>
<keyword evidence="9" id="KW-1185">Reference proteome</keyword>
<comment type="caution">
    <text evidence="8">The sequence shown here is derived from an EMBL/GenBank/DDBJ whole genome shotgun (WGS) entry which is preliminary data.</text>
</comment>
<dbReference type="PANTHER" id="PTHR33751:SF9">
    <property type="entry name" value="CYTOCHROME C4"/>
    <property type="match status" value="1"/>
</dbReference>
<gene>
    <name evidence="8" type="ORF">LzC2_14060</name>
</gene>
<keyword evidence="4" id="KW-0249">Electron transport</keyword>
<evidence type="ECO:0000313" key="8">
    <source>
        <dbReference type="EMBL" id="NNJ25336.1"/>
    </source>
</evidence>
<sequence>MSESLKRFLKPLGITAAGLALLGGLLVVSGIVPVRASSGHWAITRWFLSFSMARSVSTDSLDVTVPDTLDDPREILRGAGHYQTGCYPCHGNPTTPHPRVAQAMLPQPPYLPETLDQWEPEELFVIVKHGIKLAGMPAWPAEDRDDEVWAMVAFLKRYPSLSEEEYGTLVWGDAAPGQGRAALEAAGVVRAHVQTCVRCHGADGNSRGVGAFPRLAGQHEVYLAEALRAYVSGGRTSGIMEPIAAELTAEEIDALAAYFTAQTPRGLLTDPEALSPEAVARGERIARDGAPRRKVPSCVDCHGPGEAIENEAYPLLAGQPEEYLRTQLELFARGARDGSPRANLMHEVAENLSEEQMADVAAYYAAESPDGSPDTSSDE</sequence>
<dbReference type="RefSeq" id="WP_171185222.1">
    <property type="nucleotide sequence ID" value="NZ_WTPX01000032.1"/>
</dbReference>
<evidence type="ECO:0000256" key="6">
    <source>
        <dbReference type="PROSITE-ProRule" id="PRU00433"/>
    </source>
</evidence>